<dbReference type="Gene3D" id="3.40.50.300">
    <property type="entry name" value="P-loop containing nucleotide triphosphate hydrolases"/>
    <property type="match status" value="1"/>
</dbReference>
<dbReference type="GO" id="GO:0005525">
    <property type="term" value="F:GTP binding"/>
    <property type="evidence" value="ECO:0007669"/>
    <property type="project" value="InterPro"/>
</dbReference>
<gene>
    <name evidence="4" type="ordered locus">Plabr_1809</name>
</gene>
<feature type="transmembrane region" description="Helical" evidence="2">
    <location>
        <begin position="470"/>
        <end position="487"/>
    </location>
</feature>
<dbReference type="EMBL" id="CP002546">
    <property type="protein sequence ID" value="ADY59419.1"/>
    <property type="molecule type" value="Genomic_DNA"/>
</dbReference>
<accession>F0SG77</accession>
<dbReference type="InterPro" id="IPR027417">
    <property type="entry name" value="P-loop_NTPase"/>
</dbReference>
<evidence type="ECO:0000256" key="1">
    <source>
        <dbReference type="SAM" id="MobiDB-lite"/>
    </source>
</evidence>
<reference evidence="5" key="1">
    <citation type="submission" date="2011-02" db="EMBL/GenBank/DDBJ databases">
        <title>The complete genome of Planctomyces brasiliensis DSM 5305.</title>
        <authorList>
            <person name="Lucas S."/>
            <person name="Copeland A."/>
            <person name="Lapidus A."/>
            <person name="Bruce D."/>
            <person name="Goodwin L."/>
            <person name="Pitluck S."/>
            <person name="Kyrpides N."/>
            <person name="Mavromatis K."/>
            <person name="Pagani I."/>
            <person name="Ivanova N."/>
            <person name="Ovchinnikova G."/>
            <person name="Lu M."/>
            <person name="Detter J.C."/>
            <person name="Han C."/>
            <person name="Land M."/>
            <person name="Hauser L."/>
            <person name="Markowitz V."/>
            <person name="Cheng J.-F."/>
            <person name="Hugenholtz P."/>
            <person name="Woyke T."/>
            <person name="Wu D."/>
            <person name="Tindall B."/>
            <person name="Pomrenke H.G."/>
            <person name="Brambilla E."/>
            <person name="Klenk H.-P."/>
            <person name="Eisen J.A."/>
        </authorList>
    </citation>
    <scope>NUCLEOTIDE SEQUENCE [LARGE SCALE GENOMIC DNA]</scope>
    <source>
        <strain evidence="5">ATCC 49424 / DSM 5305 / JCM 21570 / NBRC 103401 / IFAM 1448</strain>
    </source>
</reference>
<dbReference type="STRING" id="756272.Plabr_1809"/>
<evidence type="ECO:0000256" key="2">
    <source>
        <dbReference type="SAM" id="Phobius"/>
    </source>
</evidence>
<dbReference type="eggNOG" id="COG0699">
    <property type="taxonomic scope" value="Bacteria"/>
</dbReference>
<keyword evidence="2" id="KW-0812">Transmembrane</keyword>
<feature type="domain" description="G" evidence="3">
    <location>
        <begin position="62"/>
        <end position="174"/>
    </location>
</feature>
<feature type="region of interest" description="Disordered" evidence="1">
    <location>
        <begin position="584"/>
        <end position="603"/>
    </location>
</feature>
<evidence type="ECO:0000259" key="3">
    <source>
        <dbReference type="Pfam" id="PF01926"/>
    </source>
</evidence>
<dbReference type="HOGENOM" id="CLU_442017_0_0_0"/>
<evidence type="ECO:0000313" key="4">
    <source>
        <dbReference type="EMBL" id="ADY59419.1"/>
    </source>
</evidence>
<protein>
    <recommendedName>
        <fullName evidence="3">G domain-containing protein</fullName>
    </recommendedName>
</protein>
<keyword evidence="2" id="KW-0472">Membrane</keyword>
<feature type="transmembrane region" description="Helical" evidence="2">
    <location>
        <begin position="507"/>
        <end position="527"/>
    </location>
</feature>
<dbReference type="InterPro" id="IPR006073">
    <property type="entry name" value="GTP-bd"/>
</dbReference>
<dbReference type="Pfam" id="PF01926">
    <property type="entry name" value="MMR_HSR1"/>
    <property type="match status" value="1"/>
</dbReference>
<dbReference type="KEGG" id="pbs:Plabr_1809"/>
<dbReference type="OrthoDB" id="238366at2"/>
<dbReference type="RefSeq" id="WP_013628146.1">
    <property type="nucleotide sequence ID" value="NC_015174.1"/>
</dbReference>
<proteinExistence type="predicted"/>
<organism evidence="4 5">
    <name type="scientific">Rubinisphaera brasiliensis (strain ATCC 49424 / DSM 5305 / JCM 21570 / IAM 15109 / NBRC 103401 / IFAM 1448)</name>
    <name type="common">Planctomyces brasiliensis</name>
    <dbReference type="NCBI Taxonomy" id="756272"/>
    <lineage>
        <taxon>Bacteria</taxon>
        <taxon>Pseudomonadati</taxon>
        <taxon>Planctomycetota</taxon>
        <taxon>Planctomycetia</taxon>
        <taxon>Planctomycetales</taxon>
        <taxon>Planctomycetaceae</taxon>
        <taxon>Rubinisphaera</taxon>
    </lineage>
</organism>
<dbReference type="CDD" id="cd00882">
    <property type="entry name" value="Ras_like_GTPase"/>
    <property type="match status" value="1"/>
</dbReference>
<evidence type="ECO:0000313" key="5">
    <source>
        <dbReference type="Proteomes" id="UP000006860"/>
    </source>
</evidence>
<name>F0SG77_RUBBR</name>
<dbReference type="Proteomes" id="UP000006860">
    <property type="component" value="Chromosome"/>
</dbReference>
<keyword evidence="2" id="KW-1133">Transmembrane helix</keyword>
<dbReference type="AlphaFoldDB" id="F0SG77"/>
<keyword evidence="5" id="KW-1185">Reference proteome</keyword>
<dbReference type="SUPFAM" id="SSF52540">
    <property type="entry name" value="P-loop containing nucleoside triphosphate hydrolases"/>
    <property type="match status" value="1"/>
</dbReference>
<sequence>MRQAELTQLELLSRVDGLLDRCEEWTAEESNWSPARQGRSFLKRLLPRVQKVRERLEMPLVIAMFGGTGTGKSSLVNGLIGQDVTPAGRQRPTTLKPQLLIHPDINLQLLSLPWDECELQRPNVPFLKDVVIVDCPDPDTSEDADASSNLQRLRRFLPHCDVILYTSTQQKYRSANVQKELRDAAAGCKLVFVQTHADQDVDIRDDWRQHLEDEYDVPEMFFVDSLAGLKRQQEGRPAGGDLERLQEFLQQQLSSAHRSRIRRDNVLDLLYASLLRISEQMHEKLPAVQSFQGELAGHTRQLQEQLSERLQEDLLTARQLWERRLADAVVNRWGSTPFSWLLRAHCSLGALLGSFGLMRARTTAHIALLGLTQGARLWKQRQQENQFDQLLGELDDFSLPAADLDSKRLILEGYARSAGFDSPRGLLVQRSETPAVSDEFRAEFFQDARREVDHAVERLAKRNSGTVTRFLYDTLFLIFPIFLLLRIGKNFFWDTMFGGQEILAADFYLPALLFLALWCGLFLMLFIRRLRRGLKQEVRQLVERMLARTFQHDLFPQLQAECRAAERQVAALEELLEECQSLRAEQDSQSFLGSQRPRVTAES</sequence>